<dbReference type="Pfam" id="PF00657">
    <property type="entry name" value="Lipase_GDSL"/>
    <property type="match status" value="1"/>
</dbReference>
<dbReference type="GO" id="GO:0016788">
    <property type="term" value="F:hydrolase activity, acting on ester bonds"/>
    <property type="evidence" value="ECO:0007669"/>
    <property type="project" value="InterPro"/>
</dbReference>
<reference evidence="7" key="2">
    <citation type="submission" date="2025-08" db="UniProtKB">
        <authorList>
            <consortium name="RefSeq"/>
        </authorList>
    </citation>
    <scope>IDENTIFICATION</scope>
    <source>
        <tissue evidence="7">Leaf</tissue>
    </source>
</reference>
<accession>A0A6J0NXS8</accession>
<reference evidence="6" key="1">
    <citation type="journal article" date="2019" name="Database">
        <title>The radish genome database (RadishGD): an integrated information resource for radish genomics.</title>
        <authorList>
            <person name="Yu H.J."/>
            <person name="Baek S."/>
            <person name="Lee Y.J."/>
            <person name="Cho A."/>
            <person name="Mun J.H."/>
        </authorList>
    </citation>
    <scope>NUCLEOTIDE SEQUENCE [LARGE SCALE GENOMIC DNA]</scope>
    <source>
        <strain evidence="6">cv. WK10039</strain>
    </source>
</reference>
<feature type="chain" id="PRO_5026774571" evidence="5">
    <location>
        <begin position="23"/>
        <end position="385"/>
    </location>
</feature>
<protein>
    <submittedName>
        <fullName evidence="7">Sinapine esterase isoform X1</fullName>
    </submittedName>
</protein>
<dbReference type="Gene3D" id="3.40.50.1110">
    <property type="entry name" value="SGNH hydrolase"/>
    <property type="match status" value="1"/>
</dbReference>
<evidence type="ECO:0000256" key="2">
    <source>
        <dbReference type="ARBA" id="ARBA00022729"/>
    </source>
</evidence>
<dbReference type="OrthoDB" id="1600564at2759"/>
<feature type="signal peptide" evidence="5">
    <location>
        <begin position="1"/>
        <end position="22"/>
    </location>
</feature>
<dbReference type="InterPro" id="IPR036514">
    <property type="entry name" value="SGNH_hydro_sf"/>
</dbReference>
<proteinExistence type="inferred from homology"/>
<comment type="similarity">
    <text evidence="1">Belongs to the 'GDSL' lipolytic enzyme family.</text>
</comment>
<evidence type="ECO:0000256" key="5">
    <source>
        <dbReference type="SAM" id="SignalP"/>
    </source>
</evidence>
<evidence type="ECO:0000313" key="7">
    <source>
        <dbReference type="RefSeq" id="XP_018489459.1"/>
    </source>
</evidence>
<organism evidence="6 7">
    <name type="scientific">Raphanus sativus</name>
    <name type="common">Radish</name>
    <name type="synonym">Raphanus raphanistrum var. sativus</name>
    <dbReference type="NCBI Taxonomy" id="3726"/>
    <lineage>
        <taxon>Eukaryota</taxon>
        <taxon>Viridiplantae</taxon>
        <taxon>Streptophyta</taxon>
        <taxon>Embryophyta</taxon>
        <taxon>Tracheophyta</taxon>
        <taxon>Spermatophyta</taxon>
        <taxon>Magnoliopsida</taxon>
        <taxon>eudicotyledons</taxon>
        <taxon>Gunneridae</taxon>
        <taxon>Pentapetalae</taxon>
        <taxon>rosids</taxon>
        <taxon>malvids</taxon>
        <taxon>Brassicales</taxon>
        <taxon>Brassicaceae</taxon>
        <taxon>Brassiceae</taxon>
        <taxon>Raphanus</taxon>
    </lineage>
</organism>
<dbReference type="InterPro" id="IPR035669">
    <property type="entry name" value="SGNH_plant_lipase-like"/>
</dbReference>
<dbReference type="RefSeq" id="XP_018489459.1">
    <property type="nucleotide sequence ID" value="XM_018633957.2"/>
</dbReference>
<dbReference type="Proteomes" id="UP000504610">
    <property type="component" value="Chromosome 5"/>
</dbReference>
<keyword evidence="6" id="KW-1185">Reference proteome</keyword>
<keyword evidence="4" id="KW-0325">Glycoprotein</keyword>
<dbReference type="PANTHER" id="PTHR22835:SF543">
    <property type="entry name" value="GENOME ASSEMBLY, CHROMOSOME: A07"/>
    <property type="match status" value="1"/>
</dbReference>
<dbReference type="KEGG" id="rsz:108860049"/>
<dbReference type="AlphaFoldDB" id="A0A6J0NXS8"/>
<evidence type="ECO:0000256" key="4">
    <source>
        <dbReference type="ARBA" id="ARBA00023180"/>
    </source>
</evidence>
<evidence type="ECO:0000256" key="1">
    <source>
        <dbReference type="ARBA" id="ARBA00008668"/>
    </source>
</evidence>
<evidence type="ECO:0000313" key="6">
    <source>
        <dbReference type="Proteomes" id="UP000504610"/>
    </source>
</evidence>
<keyword evidence="3" id="KW-0378">Hydrolase</keyword>
<keyword evidence="2 5" id="KW-0732">Signal</keyword>
<dbReference type="CDD" id="cd01837">
    <property type="entry name" value="SGNH_plant_lipase_like"/>
    <property type="match status" value="1"/>
</dbReference>
<gene>
    <name evidence="7" type="primary">LOC108860049</name>
</gene>
<dbReference type="GeneID" id="108860049"/>
<evidence type="ECO:0000256" key="3">
    <source>
        <dbReference type="ARBA" id="ARBA00022801"/>
    </source>
</evidence>
<sequence length="385" mass="42856">MASPLISSLLLIFFSTITVTSSKAPCRYKSIISFGDSIADTGNYLHLSDVNHPPQAAFLPYGVTFFNVPTGRNSDGRLIIDFIAEFLGLPYVPPYFGSQNVSFDQGVNFAVYGATALDRAFLVEKGIVSDFTNVSLSVQLNTFKKILPNLCASSSRDCREMLGDTLILMGEIGGNDYNYPFFEGKSIKEIKEFTPLIIKAISEAIVDLIDLGGKTFLVPGSFPAGCSAAYLTLFQNEKEEEYDPLTGCLPWLNDFGKYHDNQLKTELKRLQKLYLQVNIIYADYYNSMYRFYQEPTKYGFKDRPLAACCGVGGQYNFTIGEECGYEGVGYCQNPSEYINWDGYHLTEATYQKMAHSILNGPYATPAFNWFCLDSASVDNESSFGS</sequence>
<dbReference type="PANTHER" id="PTHR22835">
    <property type="entry name" value="ZINC FINGER FYVE DOMAIN CONTAINING PROTEIN"/>
    <property type="match status" value="1"/>
</dbReference>
<dbReference type="SUPFAM" id="SSF52266">
    <property type="entry name" value="SGNH hydrolase"/>
    <property type="match status" value="1"/>
</dbReference>
<name>A0A6J0NXS8_RAPSA</name>
<dbReference type="InterPro" id="IPR001087">
    <property type="entry name" value="GDSL"/>
</dbReference>